<accession>A0A438BW71</accession>
<dbReference type="InterPro" id="IPR043502">
    <property type="entry name" value="DNA/RNA_pol_sf"/>
</dbReference>
<protein>
    <submittedName>
        <fullName evidence="1">LINE-1 retrotransposable element ORF2 protein</fullName>
    </submittedName>
</protein>
<proteinExistence type="predicted"/>
<name>A0A438BW71_VITVI</name>
<reference evidence="1 2" key="1">
    <citation type="journal article" date="2018" name="PLoS Genet.">
        <title>Population sequencing reveals clonal diversity and ancestral inbreeding in the grapevine cultivar Chardonnay.</title>
        <authorList>
            <person name="Roach M.J."/>
            <person name="Johnson D.L."/>
            <person name="Bohlmann J."/>
            <person name="van Vuuren H.J."/>
            <person name="Jones S.J."/>
            <person name="Pretorius I.S."/>
            <person name="Schmidt S.A."/>
            <person name="Borneman A.R."/>
        </authorList>
    </citation>
    <scope>NUCLEOTIDE SEQUENCE [LARGE SCALE GENOMIC DNA]</scope>
    <source>
        <strain evidence="2">cv. Chardonnay</strain>
        <tissue evidence="1">Leaf</tissue>
    </source>
</reference>
<sequence length="440" mass="50732">MWLKVEGFKDLVRSWWQGIEVRGSGSYKLATKMKEVKQKLKIWNREVFGKLETNKSVALQQVEFWDREESGRILTVEETELKKEAKENYRKWVTMEETHWRQLSREIWLKEGDRNTGFFHRMASAHRRNNQLERIKINGEWLLEEQEIREGIASTFQSLLSEDMGWKADIGGLRLDRISQQEAETLERPFTEEEIYVALMEMNGDKAPGPDGFTMAFWQSCWDFIKEEILEMFKDFYDHSSFLKSLNNTFLLLAKVLANRLKKVVGKVVSTSQNAFVKGRQILDASLIANEVLHKMGFGSKWVGWMWSCLSSAKFSVLVNGVPAGFFPSTKGLRQGDPLSPYLFIMGMEVLDVLIRRAVEGGLRINLAKSEIIPVGEVVEVEELAVELGCRVGTLPSQYLGLPLGAPNRAPYIWDGVEERVRRRLALWKRQYISKGEELP</sequence>
<dbReference type="EMBL" id="QGNW01002605">
    <property type="protein sequence ID" value="RVW15100.1"/>
    <property type="molecule type" value="Genomic_DNA"/>
</dbReference>
<evidence type="ECO:0000313" key="2">
    <source>
        <dbReference type="Proteomes" id="UP000288805"/>
    </source>
</evidence>
<evidence type="ECO:0000313" key="1">
    <source>
        <dbReference type="EMBL" id="RVW15100.1"/>
    </source>
</evidence>
<dbReference type="PANTHER" id="PTHR46890:SF50">
    <property type="entry name" value="RNA-DIRECTED DNA POLYMERASE, EUKARYOTA, REVERSE TRANSCRIPTASE ZINC-BINDING DOMAIN PROTEIN-RELATED"/>
    <property type="match status" value="1"/>
</dbReference>
<comment type="caution">
    <text evidence="1">The sequence shown here is derived from an EMBL/GenBank/DDBJ whole genome shotgun (WGS) entry which is preliminary data.</text>
</comment>
<dbReference type="PANTHER" id="PTHR46890">
    <property type="entry name" value="NON-LTR RETROLELEMENT REVERSE TRANSCRIPTASE-LIKE PROTEIN-RELATED"/>
    <property type="match status" value="1"/>
</dbReference>
<dbReference type="SUPFAM" id="SSF56672">
    <property type="entry name" value="DNA/RNA polymerases"/>
    <property type="match status" value="1"/>
</dbReference>
<gene>
    <name evidence="1" type="primary">LORF2_165</name>
    <name evidence="1" type="ORF">CK203_083367</name>
</gene>
<dbReference type="InterPro" id="IPR052343">
    <property type="entry name" value="Retrotransposon-Effector_Assoc"/>
</dbReference>
<organism evidence="1 2">
    <name type="scientific">Vitis vinifera</name>
    <name type="common">Grape</name>
    <dbReference type="NCBI Taxonomy" id="29760"/>
    <lineage>
        <taxon>Eukaryota</taxon>
        <taxon>Viridiplantae</taxon>
        <taxon>Streptophyta</taxon>
        <taxon>Embryophyta</taxon>
        <taxon>Tracheophyta</taxon>
        <taxon>Spermatophyta</taxon>
        <taxon>Magnoliopsida</taxon>
        <taxon>eudicotyledons</taxon>
        <taxon>Gunneridae</taxon>
        <taxon>Pentapetalae</taxon>
        <taxon>rosids</taxon>
        <taxon>Vitales</taxon>
        <taxon>Vitaceae</taxon>
        <taxon>Viteae</taxon>
        <taxon>Vitis</taxon>
    </lineage>
</organism>
<dbReference type="Proteomes" id="UP000288805">
    <property type="component" value="Unassembled WGS sequence"/>
</dbReference>
<dbReference type="AlphaFoldDB" id="A0A438BW71"/>